<feature type="region of interest" description="Disordered" evidence="1">
    <location>
        <begin position="22"/>
        <end position="58"/>
    </location>
</feature>
<dbReference type="AlphaFoldDB" id="A0A8S1RWE3"/>
<evidence type="ECO:0000313" key="4">
    <source>
        <dbReference type="Proteomes" id="UP000692954"/>
    </source>
</evidence>
<dbReference type="Proteomes" id="UP000692954">
    <property type="component" value="Unassembled WGS sequence"/>
</dbReference>
<feature type="compositionally biased region" description="Polar residues" evidence="1">
    <location>
        <begin position="22"/>
        <end position="33"/>
    </location>
</feature>
<feature type="transmembrane region" description="Helical" evidence="2">
    <location>
        <begin position="828"/>
        <end position="848"/>
    </location>
</feature>
<dbReference type="EMBL" id="CAJJDN010000416">
    <property type="protein sequence ID" value="CAD8131235.1"/>
    <property type="molecule type" value="Genomic_DNA"/>
</dbReference>
<proteinExistence type="predicted"/>
<sequence length="887" mass="104985">MCIFFNDEHLKRHQTLKIAQTKQSEMIKNQAKPSSPLLIQEKQSSDDSQKDSEQLKTSTERIYQDRYSKYIEKFSSFSYEEFRYRKKNDKVVQKQQIFIVELVVNEQQLLITEIGYRRQLRDTIQQIYQSYQQNNNFQNNKLMKKIQQSFQDQEIINYQFPSHPSYFIDDAYQLDNKEVLITDQIYSPKQDDKGDLFLLSKIQIEQNFFRKQQQKQQRHKQEKLSFNIIIQLFNKTLQANSLSVILNFEFLNQASPILCSKKQQEFYNENESKLPYESKYSQQQIFEEYQIKQTQNLKLFETQYNLFQQQLNLINNPYSYRLQKYLFSDTYILIVCYIILISISTQGQFDFNNCLDLIELMITINFICINYTQHGYLKQFYNNQSFGQLHDLINMQNQYAIEINQAAQNFEQFYDVENKIQKITSLQEVIQLSLEQYYKLNHNNSNDSFIVDFSLTFVLVANIKAVGQLPQKAYDSCIQENLNDQKHIQLFQQYIWLLHSLQQRNHRTLYKEIIKLEPHEVNDEIEIYNAVVNILKKSIYEWMLIDFVQETQMFEINQHRRSVTHNLGIQKVNNSDTGMVSNSNKKSKNKLMEKLKKSKMNQNKYIAILMVGLLVILAYFLIVFLIIFILSQDIIFNIDAIFQSKLAQSSIINLINNVDLIAHSTLQSNTYQNIMNISQFQMYSAVLSDNTTDIFFEKYKNQLLSTFVDQSLQNNFNFLNEENICKQEIGIDCSLTDAIQLNPEMIPHYEQGMKSLLTQISTIIAQYPQFFDTHAVANNKQTLIDFYNNQQHILYIDYGSEILIKAYQKLISIQKDLFNQLLDLYKRLLLIFTLSVGLFGLIIIFLLGKYLLKMQKDSIDTCLTALLLVSPKRYLSKQLGLIIQKKL</sequence>
<keyword evidence="2" id="KW-0812">Transmembrane</keyword>
<evidence type="ECO:0000256" key="1">
    <source>
        <dbReference type="SAM" id="MobiDB-lite"/>
    </source>
</evidence>
<comment type="caution">
    <text evidence="3">The sequence shown here is derived from an EMBL/GenBank/DDBJ whole genome shotgun (WGS) entry which is preliminary data.</text>
</comment>
<accession>A0A8S1RWE3</accession>
<keyword evidence="2" id="KW-0472">Membrane</keyword>
<feature type="transmembrane region" description="Helical" evidence="2">
    <location>
        <begin position="325"/>
        <end position="343"/>
    </location>
</feature>
<organism evidence="3 4">
    <name type="scientific">Paramecium sonneborni</name>
    <dbReference type="NCBI Taxonomy" id="65129"/>
    <lineage>
        <taxon>Eukaryota</taxon>
        <taxon>Sar</taxon>
        <taxon>Alveolata</taxon>
        <taxon>Ciliophora</taxon>
        <taxon>Intramacronucleata</taxon>
        <taxon>Oligohymenophorea</taxon>
        <taxon>Peniculida</taxon>
        <taxon>Parameciidae</taxon>
        <taxon>Paramecium</taxon>
    </lineage>
</organism>
<evidence type="ECO:0000256" key="2">
    <source>
        <dbReference type="SAM" id="Phobius"/>
    </source>
</evidence>
<feature type="compositionally biased region" description="Basic and acidic residues" evidence="1">
    <location>
        <begin position="43"/>
        <end position="58"/>
    </location>
</feature>
<keyword evidence="2" id="KW-1133">Transmembrane helix</keyword>
<reference evidence="3" key="1">
    <citation type="submission" date="2021-01" db="EMBL/GenBank/DDBJ databases">
        <authorList>
            <consortium name="Genoscope - CEA"/>
            <person name="William W."/>
        </authorList>
    </citation>
    <scope>NUCLEOTIDE SEQUENCE</scope>
</reference>
<evidence type="ECO:0008006" key="5">
    <source>
        <dbReference type="Google" id="ProtNLM"/>
    </source>
</evidence>
<gene>
    <name evidence="3" type="ORF">PSON_ATCC_30995.1.T4160004</name>
</gene>
<name>A0A8S1RWE3_9CILI</name>
<evidence type="ECO:0000313" key="3">
    <source>
        <dbReference type="EMBL" id="CAD8131235.1"/>
    </source>
</evidence>
<keyword evidence="4" id="KW-1185">Reference proteome</keyword>
<feature type="transmembrane region" description="Helical" evidence="2">
    <location>
        <begin position="605"/>
        <end position="630"/>
    </location>
</feature>
<protein>
    <recommendedName>
        <fullName evidence="5">Transmembrane protein</fullName>
    </recommendedName>
</protein>